<reference evidence="2 3" key="1">
    <citation type="journal article" date="2011" name="J. Bacteriol.">
        <title>Genome Sequence of Mycoplasma putrefaciens Type Strain KS1.</title>
        <authorList>
            <person name="Calcutt M.J."/>
            <person name="Foecking M.F."/>
        </authorList>
    </citation>
    <scope>NUCLEOTIDE SEQUENCE [LARGE SCALE GENOMIC DNA]</scope>
    <source>
        <strain evidence="3">ATCC 15718 / NCTC 10155 / C30 KS-1 / KS-1</strain>
    </source>
</reference>
<name>A0A7U4E9Q6_MYCPK</name>
<keyword evidence="1" id="KW-1133">Transmembrane helix</keyword>
<dbReference type="EMBL" id="CP003021">
    <property type="protein sequence ID" value="AEM68905.1"/>
    <property type="molecule type" value="Genomic_DNA"/>
</dbReference>
<keyword evidence="1" id="KW-0472">Membrane</keyword>
<evidence type="ECO:0000313" key="2">
    <source>
        <dbReference type="EMBL" id="AEM68905.1"/>
    </source>
</evidence>
<evidence type="ECO:0000256" key="1">
    <source>
        <dbReference type="SAM" id="Phobius"/>
    </source>
</evidence>
<accession>A0A7U4E9Q6</accession>
<proteinExistence type="predicted"/>
<organism evidence="2 3">
    <name type="scientific">Mycoplasma putrefaciens (strain ATCC 15718 / NCTC 10155 / C30 KS-1 / KS-1)</name>
    <dbReference type="NCBI Taxonomy" id="743965"/>
    <lineage>
        <taxon>Bacteria</taxon>
        <taxon>Bacillati</taxon>
        <taxon>Mycoplasmatota</taxon>
        <taxon>Mollicutes</taxon>
        <taxon>Mycoplasmataceae</taxon>
        <taxon>Mycoplasma</taxon>
    </lineage>
</organism>
<keyword evidence="1" id="KW-0812">Transmembrane</keyword>
<gene>
    <name evidence="2" type="ordered locus">MPUT_0550</name>
</gene>
<dbReference type="RefSeq" id="WP_014035260.1">
    <property type="nucleotide sequence ID" value="NC_015946.1"/>
</dbReference>
<dbReference type="Proteomes" id="UP000008907">
    <property type="component" value="Chromosome"/>
</dbReference>
<evidence type="ECO:0000313" key="3">
    <source>
        <dbReference type="Proteomes" id="UP000008907"/>
    </source>
</evidence>
<sequence length="1046" mass="119862">MLKKLKVLKKWYIPILILLVAISVFLGFILSYTESKKQSLMTNIQNYVRLSSYAVRGKILKDQEGINKDYVNKTLANKKIIDEFGPNFIWKQNKSNSSNEATTISNLLQTYFGKSTDLFTDNIKYLDKKDKNKLKDIQKTNIQDITPDNISNFISVVNSAKKFISGLSSSTVNLGVNLLQRNFLRTTKEVDVIKNNSVIKTLVKYVENNQELLSIIGDILISSSKNSDVSFYQGLTVRRVFYKHLNNISEIITGKRHTNHDRDHLPNDLIEYFWKEIIQIVKTEFDKTNTNLLDKIQVILKNIKTKFNVKEWIKKLLPALINYIKTELFFATYYVTNPNLSMNQLLEQSATAEQFKTLTNGGLNLGVILKGLSLIFQDQKSGNRFLDFIFKKGVYSRIYFDTTNPPDNIGTGNLLFDILNAVQSSLLSAKGALKSVIPRIEEYLKENKEKIKTLITKTLTDFFKKYLPSNNENLWWAQPEFDGDRLKINIQYYFLWWNNVANGHIDFFGDKGLLTNMIRGFKDIILASSDILTTISNYIKDIFYRGEQERFDFRKAFTNLASLLKVTNNLLEAQYVKPNDTSESNLVMFLGLGPQNIAKIYSIYDVLNLPHASVFSNSVVGGIAQKYVGKHLKPILNILEKLKNYKFITDVTKFRQEFPEYILGAAKFIEDYYKKNNAIPKYDLVKNLYTRDQNFITDFTKQWASFFVPDGTDQKNPLLPIVKAVLKDPSGSNEQIKSLEDIRKGIETIGANLIKGNVVYKNFNSLSNIDIPVSRLAKLLGINELADLKITELFKQIADVILNYSKKYPNKLIDFNLASLGYILKSLTTKVTVKSKNNQIFKDKNILAVIFESLDAADNKTRDEVDIKNKKSYFLWDSVEMKLDNKITNDKSTTINKSDSSASPLSMLLGIGSDKTKYLTGSILHSLSTLVGGLKSNDALYKLSSENKNSLIFGLDAWEEILKLKQKELNKKEYQQAGQYYQNNSWTTKLISYNQNEIKYQLTRTHVSNNDHVKKIGKKFEVMLTKQSDNHAYWAISQVLALDYQQ</sequence>
<dbReference type="InterPro" id="IPR030962">
    <property type="entry name" value="Mycopla_NOT_gsn"/>
</dbReference>
<dbReference type="NCBIfam" id="TIGR04512">
    <property type="entry name" value="Mycopla_NOT_gsn"/>
    <property type="match status" value="1"/>
</dbReference>
<dbReference type="KEGG" id="mpf:MPUT_0550"/>
<protein>
    <submittedName>
        <fullName evidence="2">Uncharacterized protein</fullName>
    </submittedName>
</protein>
<dbReference type="AlphaFoldDB" id="A0A7U4E9Q6"/>
<feature type="transmembrane region" description="Helical" evidence="1">
    <location>
        <begin position="12"/>
        <end position="32"/>
    </location>
</feature>